<name>X0UP41_9ZZZZ</name>
<evidence type="ECO:0000313" key="1">
    <source>
        <dbReference type="EMBL" id="GAG02058.1"/>
    </source>
</evidence>
<gene>
    <name evidence="1" type="ORF">S01H1_36134</name>
</gene>
<organism evidence="1">
    <name type="scientific">marine sediment metagenome</name>
    <dbReference type="NCBI Taxonomy" id="412755"/>
    <lineage>
        <taxon>unclassified sequences</taxon>
        <taxon>metagenomes</taxon>
        <taxon>ecological metagenomes</taxon>
    </lineage>
</organism>
<dbReference type="EMBL" id="BARS01022615">
    <property type="protein sequence ID" value="GAG02058.1"/>
    <property type="molecule type" value="Genomic_DNA"/>
</dbReference>
<dbReference type="AlphaFoldDB" id="X0UP41"/>
<reference evidence="1" key="1">
    <citation type="journal article" date="2014" name="Front. Microbiol.">
        <title>High frequency of phylogenetically diverse reductive dehalogenase-homologous genes in deep subseafloor sedimentary metagenomes.</title>
        <authorList>
            <person name="Kawai M."/>
            <person name="Futagami T."/>
            <person name="Toyoda A."/>
            <person name="Takaki Y."/>
            <person name="Nishi S."/>
            <person name="Hori S."/>
            <person name="Arai W."/>
            <person name="Tsubouchi T."/>
            <person name="Morono Y."/>
            <person name="Uchiyama I."/>
            <person name="Ito T."/>
            <person name="Fujiyama A."/>
            <person name="Inagaki F."/>
            <person name="Takami H."/>
        </authorList>
    </citation>
    <scope>NUCLEOTIDE SEQUENCE</scope>
    <source>
        <strain evidence="1">Expedition CK06-06</strain>
    </source>
</reference>
<proteinExistence type="predicted"/>
<accession>X0UP41</accession>
<protein>
    <submittedName>
        <fullName evidence="1">Uncharacterized protein</fullName>
    </submittedName>
</protein>
<comment type="caution">
    <text evidence="1">The sequence shown here is derived from an EMBL/GenBank/DDBJ whole genome shotgun (WGS) entry which is preliminary data.</text>
</comment>
<sequence length="62" mass="7315">MDEDNILSLVILRNINFINRSAEFHIMIGDTKNRDNGKFVDMIMMAISKEEFCKYTNVRQMV</sequence>